<dbReference type="PANTHER" id="PTHR40392:SF1">
    <property type="entry name" value="2-PHOSPHO-L-LACTATE GUANYLYLTRANSFERASE"/>
    <property type="match status" value="1"/>
</dbReference>
<dbReference type="EMBL" id="JBHSXN010000002">
    <property type="protein sequence ID" value="MFC6953932.1"/>
    <property type="molecule type" value="Genomic_DNA"/>
</dbReference>
<dbReference type="InterPro" id="IPR002835">
    <property type="entry name" value="CofC"/>
</dbReference>
<evidence type="ECO:0000313" key="7">
    <source>
        <dbReference type="Proteomes" id="UP001596395"/>
    </source>
</evidence>
<dbReference type="Proteomes" id="UP001596395">
    <property type="component" value="Unassembled WGS sequence"/>
</dbReference>
<comment type="function">
    <text evidence="5">Guanylyltransferase that catalyzes the activation of (2S)-2-phospholactate (2-PL) as (2S)-lactyl-2-diphospho-5'-guanosine, via the condensation of 2-PL with GTP. It is involved in the biosynthesis of coenzyme F420, a hydride carrier cofactor.</text>
</comment>
<dbReference type="Gene3D" id="6.10.140.50">
    <property type="match status" value="1"/>
</dbReference>
<comment type="subunit">
    <text evidence="5">Homodimer.</text>
</comment>
<dbReference type="GO" id="GO:0052645">
    <property type="term" value="P:F420-0 metabolic process"/>
    <property type="evidence" value="ECO:0007669"/>
    <property type="project" value="UniProtKB-UniRule"/>
</dbReference>
<dbReference type="RefSeq" id="WP_336350880.1">
    <property type="nucleotide sequence ID" value="NZ_JAZAQL010000002.1"/>
</dbReference>
<proteinExistence type="inferred from homology"/>
<protein>
    <recommendedName>
        <fullName evidence="5">2-phospho-L-lactate guanylyltransferase</fullName>
        <shortName evidence="5">LP guanylyltransferase</shortName>
        <ecNumber evidence="5">2.7.7.68</ecNumber>
    </recommendedName>
</protein>
<keyword evidence="2 5" id="KW-0548">Nucleotidyltransferase</keyword>
<keyword evidence="3 5" id="KW-0547">Nucleotide-binding</keyword>
<organism evidence="6 7">
    <name type="scientific">Halorubellus litoreus</name>
    <dbReference type="NCBI Taxonomy" id="755308"/>
    <lineage>
        <taxon>Archaea</taxon>
        <taxon>Methanobacteriati</taxon>
        <taxon>Methanobacteriota</taxon>
        <taxon>Stenosarchaea group</taxon>
        <taxon>Halobacteria</taxon>
        <taxon>Halobacteriales</taxon>
        <taxon>Halorubellaceae</taxon>
        <taxon>Halorubellus</taxon>
    </lineage>
</organism>
<dbReference type="NCBIfam" id="TIGR03552">
    <property type="entry name" value="F420_cofC"/>
    <property type="match status" value="1"/>
</dbReference>
<keyword evidence="4 5" id="KW-0342">GTP-binding</keyword>
<dbReference type="InterPro" id="IPR029044">
    <property type="entry name" value="Nucleotide-diphossugar_trans"/>
</dbReference>
<dbReference type="HAMAP" id="MF_02114">
    <property type="entry name" value="CofC"/>
    <property type="match status" value="1"/>
</dbReference>
<name>A0ABD5VEQ5_9EURY</name>
<comment type="similarity">
    <text evidence="5">Belongs to the CofC family.</text>
</comment>
<evidence type="ECO:0000256" key="5">
    <source>
        <dbReference type="HAMAP-Rule" id="MF_02114"/>
    </source>
</evidence>
<gene>
    <name evidence="5 6" type="primary">cofC</name>
    <name evidence="6" type="ORF">ACFQGB_13760</name>
</gene>
<dbReference type="PANTHER" id="PTHR40392">
    <property type="entry name" value="2-PHOSPHO-L-LACTATE GUANYLYLTRANSFERASE"/>
    <property type="match status" value="1"/>
</dbReference>
<keyword evidence="7" id="KW-1185">Reference proteome</keyword>
<keyword evidence="1 5" id="KW-0808">Transferase</keyword>
<dbReference type="AlphaFoldDB" id="A0ABD5VEQ5"/>
<evidence type="ECO:0000256" key="1">
    <source>
        <dbReference type="ARBA" id="ARBA00022679"/>
    </source>
</evidence>
<sequence length="210" mass="22231">MEVVVPFSPTDPKTRLSGVLSAAERREFAGVMLEDVLDALSRTRGVPEPSVLSTVSLDRDLDVDVVVDDRALTPAVNDVLASSTEPVAVVMADLALATPTALRRLFASDADVVLAPGRRVGTNALVARHPEFRVDYHGASFVDHREAAAQVGATLSVVDSHRLATDVDEPGDLAEVLAHGAGAAADWLRDRGFALGERADGSVHAVRHDE</sequence>
<dbReference type="Pfam" id="PF01983">
    <property type="entry name" value="CofC"/>
    <property type="match status" value="1"/>
</dbReference>
<comment type="catalytic activity">
    <reaction evidence="5">
        <text>(2S)-2-phospholactate + GTP + H(+) = (2S)-lactyl-2-diphospho-5'-guanosine + diphosphate</text>
        <dbReference type="Rhea" id="RHEA:63424"/>
        <dbReference type="ChEBI" id="CHEBI:15378"/>
        <dbReference type="ChEBI" id="CHEBI:33019"/>
        <dbReference type="ChEBI" id="CHEBI:37565"/>
        <dbReference type="ChEBI" id="CHEBI:59435"/>
        <dbReference type="ChEBI" id="CHEBI:59906"/>
        <dbReference type="EC" id="2.7.7.68"/>
    </reaction>
</comment>
<reference evidence="6 7" key="1">
    <citation type="journal article" date="2019" name="Int. J. Syst. Evol. Microbiol.">
        <title>The Global Catalogue of Microorganisms (GCM) 10K type strain sequencing project: providing services to taxonomists for standard genome sequencing and annotation.</title>
        <authorList>
            <consortium name="The Broad Institute Genomics Platform"/>
            <consortium name="The Broad Institute Genome Sequencing Center for Infectious Disease"/>
            <person name="Wu L."/>
            <person name="Ma J."/>
        </authorList>
    </citation>
    <scope>NUCLEOTIDE SEQUENCE [LARGE SCALE GENOMIC DNA]</scope>
    <source>
        <strain evidence="6 7">GX26</strain>
    </source>
</reference>
<dbReference type="SUPFAM" id="SSF53448">
    <property type="entry name" value="Nucleotide-diphospho-sugar transferases"/>
    <property type="match status" value="1"/>
</dbReference>
<evidence type="ECO:0000256" key="4">
    <source>
        <dbReference type="ARBA" id="ARBA00023134"/>
    </source>
</evidence>
<dbReference type="GO" id="GO:0005525">
    <property type="term" value="F:GTP binding"/>
    <property type="evidence" value="ECO:0007669"/>
    <property type="project" value="UniProtKB-KW"/>
</dbReference>
<evidence type="ECO:0000256" key="2">
    <source>
        <dbReference type="ARBA" id="ARBA00022695"/>
    </source>
</evidence>
<dbReference type="GO" id="GO:0043814">
    <property type="term" value="F:phospholactate guanylyltransferase activity"/>
    <property type="evidence" value="ECO:0007669"/>
    <property type="project" value="UniProtKB-EC"/>
</dbReference>
<evidence type="ECO:0000313" key="6">
    <source>
        <dbReference type="EMBL" id="MFC6953932.1"/>
    </source>
</evidence>
<dbReference type="EC" id="2.7.7.68" evidence="5"/>
<evidence type="ECO:0000256" key="3">
    <source>
        <dbReference type="ARBA" id="ARBA00022741"/>
    </source>
</evidence>
<dbReference type="Gene3D" id="3.90.550.10">
    <property type="entry name" value="Spore Coat Polysaccharide Biosynthesis Protein SpsA, Chain A"/>
    <property type="match status" value="1"/>
</dbReference>
<comment type="caution">
    <text evidence="6">The sequence shown here is derived from an EMBL/GenBank/DDBJ whole genome shotgun (WGS) entry which is preliminary data.</text>
</comment>
<accession>A0ABD5VEQ5</accession>
<comment type="pathway">
    <text evidence="5">Cofactor biosynthesis; coenzyme F420 biosynthesis.</text>
</comment>